<name>A0A9C6XSZ2_FRAOC</name>
<reference evidence="3" key="1">
    <citation type="submission" date="2025-08" db="UniProtKB">
        <authorList>
            <consortium name="RefSeq"/>
        </authorList>
    </citation>
    <scope>IDENTIFICATION</scope>
    <source>
        <tissue evidence="3">Whole organism</tissue>
    </source>
</reference>
<feature type="compositionally biased region" description="Low complexity" evidence="1">
    <location>
        <begin position="102"/>
        <end position="117"/>
    </location>
</feature>
<keyword evidence="2" id="KW-1185">Reference proteome</keyword>
<gene>
    <name evidence="3" type="primary">LOC127750894</name>
</gene>
<feature type="region of interest" description="Disordered" evidence="1">
    <location>
        <begin position="136"/>
        <end position="176"/>
    </location>
</feature>
<dbReference type="AlphaFoldDB" id="A0A9C6XSZ2"/>
<feature type="compositionally biased region" description="Basic and acidic residues" evidence="1">
    <location>
        <begin position="68"/>
        <end position="77"/>
    </location>
</feature>
<feature type="compositionally biased region" description="Low complexity" evidence="1">
    <location>
        <begin position="158"/>
        <end position="176"/>
    </location>
</feature>
<protein>
    <submittedName>
        <fullName evidence="3">Uncharacterized protein LOC127750894</fullName>
    </submittedName>
</protein>
<accession>A0A9C6XSZ2</accession>
<proteinExistence type="predicted"/>
<dbReference type="GeneID" id="127750894"/>
<dbReference type="KEGG" id="foc:127750894"/>
<feature type="compositionally biased region" description="Polar residues" evidence="1">
    <location>
        <begin position="136"/>
        <end position="148"/>
    </location>
</feature>
<evidence type="ECO:0000256" key="1">
    <source>
        <dbReference type="SAM" id="MobiDB-lite"/>
    </source>
</evidence>
<evidence type="ECO:0000313" key="2">
    <source>
        <dbReference type="Proteomes" id="UP000504606"/>
    </source>
</evidence>
<sequence length="176" mass="18425">MSYLAAALGVDRAMRYLSDDSLYSENSNGMRKAVSSFDVFRRASDVSMVVVSTEDVAEAVAAEEKQAAAARAGRERQASVGSNTSRGSNGSAGRVRRRRTVSTRARAGTSGATSAAANKRKSLPLFAMKLFGRKGSSSGEEITMSNLDLDTVNDHGGSSSNETSSTPASPNGDLYA</sequence>
<evidence type="ECO:0000313" key="3">
    <source>
        <dbReference type="RefSeq" id="XP_052129506.1"/>
    </source>
</evidence>
<dbReference type="Proteomes" id="UP000504606">
    <property type="component" value="Unplaced"/>
</dbReference>
<feature type="region of interest" description="Disordered" evidence="1">
    <location>
        <begin position="68"/>
        <end position="117"/>
    </location>
</feature>
<dbReference type="RefSeq" id="XP_052129506.1">
    <property type="nucleotide sequence ID" value="XM_052273546.1"/>
</dbReference>
<organism evidence="2 3">
    <name type="scientific">Frankliniella occidentalis</name>
    <name type="common">Western flower thrips</name>
    <name type="synonym">Euthrips occidentalis</name>
    <dbReference type="NCBI Taxonomy" id="133901"/>
    <lineage>
        <taxon>Eukaryota</taxon>
        <taxon>Metazoa</taxon>
        <taxon>Ecdysozoa</taxon>
        <taxon>Arthropoda</taxon>
        <taxon>Hexapoda</taxon>
        <taxon>Insecta</taxon>
        <taxon>Pterygota</taxon>
        <taxon>Neoptera</taxon>
        <taxon>Paraneoptera</taxon>
        <taxon>Thysanoptera</taxon>
        <taxon>Terebrantia</taxon>
        <taxon>Thripoidea</taxon>
        <taxon>Thripidae</taxon>
        <taxon>Frankliniella</taxon>
    </lineage>
</organism>